<dbReference type="Proteomes" id="UP000095649">
    <property type="component" value="Unassembled WGS sequence"/>
</dbReference>
<reference evidence="1 2" key="1">
    <citation type="submission" date="2015-09" db="EMBL/GenBank/DDBJ databases">
        <authorList>
            <consortium name="Pathogen Informatics"/>
        </authorList>
    </citation>
    <scope>NUCLEOTIDE SEQUENCE [LARGE SCALE GENOMIC DNA]</scope>
    <source>
        <strain evidence="1 2">2789STDY5834970</strain>
    </source>
</reference>
<protein>
    <recommendedName>
        <fullName evidence="3">Germination protein, Ger(X)C family</fullName>
    </recommendedName>
</protein>
<organism evidence="1 2">
    <name type="scientific">Faecalibacterium prausnitzii</name>
    <dbReference type="NCBI Taxonomy" id="853"/>
    <lineage>
        <taxon>Bacteria</taxon>
        <taxon>Bacillati</taxon>
        <taxon>Bacillota</taxon>
        <taxon>Clostridia</taxon>
        <taxon>Eubacteriales</taxon>
        <taxon>Oscillospiraceae</taxon>
        <taxon>Faecalibacterium</taxon>
    </lineage>
</organism>
<accession>A0A173QUU7</accession>
<evidence type="ECO:0008006" key="3">
    <source>
        <dbReference type="Google" id="ProtNLM"/>
    </source>
</evidence>
<sequence length="319" mass="35145">MRKQKSCKPLLYLLLTGWCLLFLRCESTEKSMVRAVYLAQTEQGYQAGLLYQAPQAAADAAEASAALQFVQAEGQTMERALAAAEQALPQTASYRLCDYLLLPKAEEPLLTEYEQLVLRRGCGRTAARLFCAEGEIEHLTTQATLPDALMAQLKAAAPTAPRLYQHTEPGLLPVLRWSAKEVTIQEGGVLHTVAANMPLSPEQAEVYRLLAGQGGTRQLWLEGERIGIRRCTVSVTLQKAQVLVQLDCQRAAHSPLPTQAQQQQLAAQCTALLQSCWQQGVDVLHLQAREALRSGSGASFDPTKNACPQWRTDVHFMLY</sequence>
<name>A0A173QUU7_9FIRM</name>
<gene>
    <name evidence="1" type="ORF">ERS852582_00071</name>
</gene>
<evidence type="ECO:0000313" key="2">
    <source>
        <dbReference type="Proteomes" id="UP000095649"/>
    </source>
</evidence>
<dbReference type="EMBL" id="CYXN01000001">
    <property type="protein sequence ID" value="CUM69337.1"/>
    <property type="molecule type" value="Genomic_DNA"/>
</dbReference>
<dbReference type="RefSeq" id="WP_055184296.1">
    <property type="nucleotide sequence ID" value="NZ_CYXN01000001.1"/>
</dbReference>
<dbReference type="OrthoDB" id="1862856at2"/>
<evidence type="ECO:0000313" key="1">
    <source>
        <dbReference type="EMBL" id="CUM69337.1"/>
    </source>
</evidence>
<dbReference type="AlphaFoldDB" id="A0A173QUU7"/>
<proteinExistence type="predicted"/>